<reference evidence="2 3" key="1">
    <citation type="submission" date="2015-02" db="EMBL/GenBank/DDBJ databases">
        <title>Draft genome sequences of ten Microbacterium spp. with emphasis on heavy metal contaminated environments.</title>
        <authorList>
            <person name="Corretto E."/>
        </authorList>
    </citation>
    <scope>NUCLEOTIDE SEQUENCE [LARGE SCALE GENOMIC DNA]</scope>
    <source>
        <strain evidence="2 3">DSM 18659</strain>
    </source>
</reference>
<accession>A0A0F0LX08</accession>
<dbReference type="AlphaFoldDB" id="A0A0F0LX08"/>
<evidence type="ECO:0000313" key="3">
    <source>
        <dbReference type="Proteomes" id="UP000033451"/>
    </source>
</evidence>
<keyword evidence="2" id="KW-0808">Transferase</keyword>
<keyword evidence="3" id="KW-1185">Reference proteome</keyword>
<sequence length="362" mass="39998">MHTYATLAIVQPYLPRYRVPFFAELKSRLSADYIDVQVVAGRPLGSQAARGDDTDADWATRFEPRQLKFAGRAITLAHTRRHWAHADGVILPLMGTSLDAYSAILHKGPRVGLWGHVDSYVARANPLDQALERWMVRRADQVFAYTTRGANLARRWGAAQTSVTSVMNTVDTKELETSLRDLECSPSPVRAKPITLGYIGGLDGTKRISLLAQALMALTMRGTSVKLVVGGQGPDAHLLDALRTSHDIDIRGYVSGVDKAKLLQEVDALVCPGRIGLVAVDALVAQKPILTTDYEFHAPEADYLKDGISMFSSPDSAEAYADLIESQPWRRSIPPADWQYPRIETMVENFRLGVLRMMNLEA</sequence>
<evidence type="ECO:0000313" key="2">
    <source>
        <dbReference type="EMBL" id="KJL39424.1"/>
    </source>
</evidence>
<proteinExistence type="predicted"/>
<keyword evidence="2" id="KW-0328">Glycosyltransferase</keyword>
<gene>
    <name evidence="2" type="primary">kanF</name>
    <name evidence="2" type="ORF">RR49_00495</name>
</gene>
<dbReference type="GO" id="GO:0016757">
    <property type="term" value="F:glycosyltransferase activity"/>
    <property type="evidence" value="ECO:0007669"/>
    <property type="project" value="UniProtKB-KW"/>
</dbReference>
<dbReference type="EMBL" id="JYIY01000056">
    <property type="protein sequence ID" value="KJL39424.1"/>
    <property type="molecule type" value="Genomic_DNA"/>
</dbReference>
<dbReference type="Gene3D" id="3.40.50.2000">
    <property type="entry name" value="Glycogen Phosphorylase B"/>
    <property type="match status" value="2"/>
</dbReference>
<comment type="caution">
    <text evidence="2">The sequence shown here is derived from an EMBL/GenBank/DDBJ whole genome shotgun (WGS) entry which is preliminary data.</text>
</comment>
<dbReference type="InterPro" id="IPR050194">
    <property type="entry name" value="Glycosyltransferase_grp1"/>
</dbReference>
<name>A0A0F0LX08_9MICO</name>
<dbReference type="CDD" id="cd03801">
    <property type="entry name" value="GT4_PimA-like"/>
    <property type="match status" value="1"/>
</dbReference>
<dbReference type="PATRIC" id="fig|400772.4.peg.526"/>
<evidence type="ECO:0000256" key="1">
    <source>
        <dbReference type="ARBA" id="ARBA00021292"/>
    </source>
</evidence>
<protein>
    <recommendedName>
        <fullName evidence="1">D-inositol 3-phosphate glycosyltransferase</fullName>
    </recommendedName>
</protein>
<dbReference type="Pfam" id="PF13692">
    <property type="entry name" value="Glyco_trans_1_4"/>
    <property type="match status" value="1"/>
</dbReference>
<dbReference type="Proteomes" id="UP000033451">
    <property type="component" value="Unassembled WGS sequence"/>
</dbReference>
<dbReference type="SUPFAM" id="SSF53756">
    <property type="entry name" value="UDP-Glycosyltransferase/glycogen phosphorylase"/>
    <property type="match status" value="1"/>
</dbReference>
<organism evidence="2 3">
    <name type="scientific">Microbacterium ginsengisoli</name>
    <dbReference type="NCBI Taxonomy" id="400772"/>
    <lineage>
        <taxon>Bacteria</taxon>
        <taxon>Bacillati</taxon>
        <taxon>Actinomycetota</taxon>
        <taxon>Actinomycetes</taxon>
        <taxon>Micrococcales</taxon>
        <taxon>Microbacteriaceae</taxon>
        <taxon>Microbacterium</taxon>
    </lineage>
</organism>
<dbReference type="PANTHER" id="PTHR45947:SF3">
    <property type="entry name" value="SULFOQUINOVOSYL TRANSFERASE SQD2"/>
    <property type="match status" value="1"/>
</dbReference>
<dbReference type="PANTHER" id="PTHR45947">
    <property type="entry name" value="SULFOQUINOVOSYL TRANSFERASE SQD2"/>
    <property type="match status" value="1"/>
</dbReference>
<dbReference type="STRING" id="400772.RR49_00495"/>